<evidence type="ECO:0000256" key="8">
    <source>
        <dbReference type="SAM" id="Phobius"/>
    </source>
</evidence>
<keyword evidence="5 8" id="KW-0812">Transmembrane</keyword>
<comment type="subcellular location">
    <subcellularLocation>
        <location evidence="1">Cell membrane</location>
        <topology evidence="1">Multi-pass membrane protein</topology>
    </subcellularLocation>
</comment>
<evidence type="ECO:0000313" key="11">
    <source>
        <dbReference type="Proteomes" id="UP001364764"/>
    </source>
</evidence>
<feature type="transmembrane region" description="Helical" evidence="8">
    <location>
        <begin position="84"/>
        <end position="104"/>
    </location>
</feature>
<dbReference type="EMBL" id="CP145892">
    <property type="protein sequence ID" value="WWP21932.1"/>
    <property type="molecule type" value="Genomic_DNA"/>
</dbReference>
<accession>A0ABD8AWH7</accession>
<evidence type="ECO:0000256" key="1">
    <source>
        <dbReference type="ARBA" id="ARBA00004651"/>
    </source>
</evidence>
<keyword evidence="7 8" id="KW-0472">Membrane</keyword>
<keyword evidence="4" id="KW-1003">Cell membrane</keyword>
<sequence length="426" mass="47399">MTSGKEEQRFMKYADLHPNIRIRIITDFFTDLTQKSIIPFMAIYLSTQIGAGLAGLLLTVNIVASMIVGLWAGYWSDRIGRKKLMVIAQSLQVMALLGLAIANSPWMDSIIVTCLMFLLSSLSSGITVPIANAMIVDVSSEHERHYVYGLQYWTTNVAVTFGALMGGLFFESFRFLLFSLVCLESLATLFILIFMIRETMDKRESGYGDAPIQRNILKTYWAVFQDKRFMIFFTATVLAVSLEFQLDKYIAVRLKNEFTAQLLGSDISGLHMFSLIMVINTVMVALVAIPFTRWIGRFQSRSIMTVGMLLYTAGFTVLAFSNWAWLLISSAILLTIGELMYAPVRQVMLAGMIPDSDRAAYMAADGLSYNAAALLGSLGLTIGAFLPSYAMAGLYILMGLGALVFFRMLLRRAEEQNQHLPCADAS</sequence>
<dbReference type="Pfam" id="PF07690">
    <property type="entry name" value="MFS_1"/>
    <property type="match status" value="2"/>
</dbReference>
<keyword evidence="3" id="KW-0813">Transport</keyword>
<dbReference type="Gene3D" id="1.20.1250.20">
    <property type="entry name" value="MFS general substrate transporter like domains"/>
    <property type="match status" value="2"/>
</dbReference>
<dbReference type="InterPro" id="IPR036259">
    <property type="entry name" value="MFS_trans_sf"/>
</dbReference>
<dbReference type="PANTHER" id="PTHR23517:SF3">
    <property type="entry name" value="INTEGRAL MEMBRANE TRANSPORT PROTEIN"/>
    <property type="match status" value="1"/>
</dbReference>
<feature type="transmembrane region" description="Helical" evidence="8">
    <location>
        <begin position="147"/>
        <end position="169"/>
    </location>
</feature>
<organism evidence="10 11">
    <name type="scientific">Paenibacillus amylolyticus</name>
    <dbReference type="NCBI Taxonomy" id="1451"/>
    <lineage>
        <taxon>Bacteria</taxon>
        <taxon>Bacillati</taxon>
        <taxon>Bacillota</taxon>
        <taxon>Bacilli</taxon>
        <taxon>Bacillales</taxon>
        <taxon>Paenibacillaceae</taxon>
        <taxon>Paenibacillus</taxon>
    </lineage>
</organism>
<feature type="transmembrane region" description="Helical" evidence="8">
    <location>
        <begin position="229"/>
        <end position="250"/>
    </location>
</feature>
<evidence type="ECO:0000256" key="7">
    <source>
        <dbReference type="ARBA" id="ARBA00023136"/>
    </source>
</evidence>
<name>A0ABD8AWH7_PAEAM</name>
<dbReference type="SUPFAM" id="SSF103473">
    <property type="entry name" value="MFS general substrate transporter"/>
    <property type="match status" value="1"/>
</dbReference>
<evidence type="ECO:0000259" key="9">
    <source>
        <dbReference type="PROSITE" id="PS50850"/>
    </source>
</evidence>
<feature type="transmembrane region" description="Helical" evidence="8">
    <location>
        <begin position="367"/>
        <end position="386"/>
    </location>
</feature>
<dbReference type="InterPro" id="IPR050171">
    <property type="entry name" value="MFS_Transporters"/>
</dbReference>
<evidence type="ECO:0000313" key="10">
    <source>
        <dbReference type="EMBL" id="WWP21932.1"/>
    </source>
</evidence>
<feature type="transmembrane region" description="Helical" evidence="8">
    <location>
        <begin position="392"/>
        <end position="410"/>
    </location>
</feature>
<feature type="transmembrane region" description="Helical" evidence="8">
    <location>
        <begin position="110"/>
        <end position="135"/>
    </location>
</feature>
<dbReference type="InterPro" id="IPR001958">
    <property type="entry name" value="Tet-R_TetA/multi-R_MdtG-like"/>
</dbReference>
<dbReference type="InterPro" id="IPR011701">
    <property type="entry name" value="MFS"/>
</dbReference>
<dbReference type="GO" id="GO:0005886">
    <property type="term" value="C:plasma membrane"/>
    <property type="evidence" value="ECO:0007669"/>
    <property type="project" value="UniProtKB-SubCell"/>
</dbReference>
<feature type="domain" description="Major facilitator superfamily (MFS) profile" evidence="9">
    <location>
        <begin position="1"/>
        <end position="417"/>
    </location>
</feature>
<gene>
    <name evidence="10" type="ORF">V6668_07060</name>
</gene>
<feature type="transmembrane region" description="Helical" evidence="8">
    <location>
        <begin position="303"/>
        <end position="320"/>
    </location>
</feature>
<feature type="transmembrane region" description="Helical" evidence="8">
    <location>
        <begin position="49"/>
        <end position="72"/>
    </location>
</feature>
<dbReference type="RefSeq" id="WP_338708026.1">
    <property type="nucleotide sequence ID" value="NZ_CP145892.1"/>
</dbReference>
<comment type="similarity">
    <text evidence="2">Belongs to the major facilitator superfamily. TCR/Tet family.</text>
</comment>
<dbReference type="PROSITE" id="PS50850">
    <property type="entry name" value="MFS"/>
    <property type="match status" value="1"/>
</dbReference>
<dbReference type="InterPro" id="IPR020846">
    <property type="entry name" value="MFS_dom"/>
</dbReference>
<protein>
    <submittedName>
        <fullName evidence="10">MFS transporter</fullName>
    </submittedName>
</protein>
<keyword evidence="6 8" id="KW-1133">Transmembrane helix</keyword>
<dbReference type="CDD" id="cd17329">
    <property type="entry name" value="MFS_MdtH_MDR_like"/>
    <property type="match status" value="1"/>
</dbReference>
<reference evidence="10 11" key="1">
    <citation type="submission" date="2024-02" db="EMBL/GenBank/DDBJ databases">
        <title>Complete sequences of two Paenibacillus sp. strains and one Lysinibacillus strain isolated from the environment on STAA medium highlight biotechnological potential.</title>
        <authorList>
            <person name="Attere S.A."/>
            <person name="Piche L.C."/>
            <person name="Intertaglia L."/>
            <person name="Lami R."/>
            <person name="Charette S.J."/>
            <person name="Vincent A.T."/>
        </authorList>
    </citation>
    <scope>NUCLEOTIDE SEQUENCE [LARGE SCALE GENOMIC DNA]</scope>
    <source>
        <strain evidence="10 11">Y5S-7</strain>
    </source>
</reference>
<evidence type="ECO:0000256" key="6">
    <source>
        <dbReference type="ARBA" id="ARBA00022989"/>
    </source>
</evidence>
<evidence type="ECO:0000256" key="3">
    <source>
        <dbReference type="ARBA" id="ARBA00022448"/>
    </source>
</evidence>
<dbReference type="GeneID" id="93475211"/>
<dbReference type="PRINTS" id="PR01035">
    <property type="entry name" value="TCRTETA"/>
</dbReference>
<evidence type="ECO:0000256" key="4">
    <source>
        <dbReference type="ARBA" id="ARBA00022475"/>
    </source>
</evidence>
<dbReference type="InterPro" id="IPR005829">
    <property type="entry name" value="Sugar_transporter_CS"/>
</dbReference>
<dbReference type="Proteomes" id="UP001364764">
    <property type="component" value="Chromosome"/>
</dbReference>
<dbReference type="PROSITE" id="PS00216">
    <property type="entry name" value="SUGAR_TRANSPORT_1"/>
    <property type="match status" value="1"/>
</dbReference>
<feature type="transmembrane region" description="Helical" evidence="8">
    <location>
        <begin position="270"/>
        <end position="291"/>
    </location>
</feature>
<feature type="transmembrane region" description="Helical" evidence="8">
    <location>
        <begin position="175"/>
        <end position="196"/>
    </location>
</feature>
<dbReference type="AlphaFoldDB" id="A0ABD8AWH7"/>
<evidence type="ECO:0000256" key="2">
    <source>
        <dbReference type="ARBA" id="ARBA00007520"/>
    </source>
</evidence>
<dbReference type="PANTHER" id="PTHR23517">
    <property type="entry name" value="RESISTANCE PROTEIN MDTM, PUTATIVE-RELATED-RELATED"/>
    <property type="match status" value="1"/>
</dbReference>
<evidence type="ECO:0000256" key="5">
    <source>
        <dbReference type="ARBA" id="ARBA00022692"/>
    </source>
</evidence>
<proteinExistence type="inferred from homology"/>